<dbReference type="STRING" id="1192034.CAP_7578"/>
<dbReference type="RefSeq" id="WP_044248311.1">
    <property type="nucleotide sequence ID" value="NZ_ASRX01000068.1"/>
</dbReference>
<protein>
    <submittedName>
        <fullName evidence="2">Uncharacterized protein</fullName>
    </submittedName>
</protein>
<name>A0A017SZD4_9BACT</name>
<keyword evidence="3" id="KW-1185">Reference proteome</keyword>
<dbReference type="OrthoDB" id="9811934at2"/>
<evidence type="ECO:0000313" key="3">
    <source>
        <dbReference type="Proteomes" id="UP000019678"/>
    </source>
</evidence>
<dbReference type="EMBL" id="ASRX01000068">
    <property type="protein sequence ID" value="EYF01960.1"/>
    <property type="molecule type" value="Genomic_DNA"/>
</dbReference>
<comment type="caution">
    <text evidence="2">The sequence shown here is derived from an EMBL/GenBank/DDBJ whole genome shotgun (WGS) entry which is preliminary data.</text>
</comment>
<dbReference type="AlphaFoldDB" id="A0A017SZD4"/>
<reference evidence="2 3" key="1">
    <citation type="submission" date="2013-05" db="EMBL/GenBank/DDBJ databases">
        <title>Genome assembly of Chondromyces apiculatus DSM 436.</title>
        <authorList>
            <person name="Sharma G."/>
            <person name="Khatri I."/>
            <person name="Kaur C."/>
            <person name="Mayilraj S."/>
            <person name="Subramanian S."/>
        </authorList>
    </citation>
    <scope>NUCLEOTIDE SEQUENCE [LARGE SCALE GENOMIC DNA]</scope>
    <source>
        <strain evidence="2 3">DSM 436</strain>
    </source>
</reference>
<dbReference type="NCBIfam" id="TIGR03901">
    <property type="entry name" value="MYXO-CTERM"/>
    <property type="match status" value="1"/>
</dbReference>
<evidence type="ECO:0000256" key="1">
    <source>
        <dbReference type="SAM" id="MobiDB-lite"/>
    </source>
</evidence>
<sequence>MNLPSTRGPSGAPAFSDASAARSRARPPLALLLSLSACAEAPSSPGVGEASQPLSLLPDLVSVSGEVALSAPTTGPAAGLQEQPSIAWNGTHHLITWQDDRSGSTDLWVTRAAADGSLLDPVGTLLINDAQDPEVASNGTDFLVVYGRENGALEAARVSASGALLGQAVIPGASYADYRRHRVAFDGQSYVIAWADGDLHYARVSPQGTVLGPGAITVGEGEEAALAFDGTNTLLVTNDVTDHARVVGRRLSPQGVLLDPEPFVIASIDDGATGYRTVGVGCTSGVCTVAWGAIFSSWSDWVASIEAVRITPQGTVLDPQPILVSSSHGSESQEILVGHDGQDAVLVWQLGYDDGMLPAAGLYTARLPAQATSVGPIVTLANRYGVPGHHPALASGGPSGPSPLVAWSDERDQKDYAYKANDVTGVRLGASGPVGTPFIVSGAPDQRHPSVAFDGQSFVVAWSDGRNGQSGAASDIVAARVSSSGSVLDPQGLQLPTDSFDWFAGWDVRPRVATDGERAVVGWMSCNAGMEPECVHQAARVSPAGAVLDASPLNPQRIALGNYDARTVSPPALLSGEDQALFVDPYDLAWSRVDQAGQVTTSFVVDAWYPFHWSDLILPTASASDGTNHLLIRAGDSGGLEGARLSPGGDPLDDPPWFSIAPAGGSVESATVAFDGAHYVVAWHDAASPAPRILAARVAPDGTVVDATPVTVSEHPGCDAVALDTQGAAHSGHRTLVAWQACGASGPDLFGAALDDDLGVSLFRITSDAHSDRAPALAADGDKVLATYSSYRAAAPLAAERVYGRVLTDIPALGCSMQGGSAGNALPLAGLGLLALVAQRRRRSR</sequence>
<evidence type="ECO:0000313" key="2">
    <source>
        <dbReference type="EMBL" id="EYF01960.1"/>
    </source>
</evidence>
<dbReference type="InterPro" id="IPR024038">
    <property type="entry name" value="MYXO-CTERM"/>
</dbReference>
<feature type="region of interest" description="Disordered" evidence="1">
    <location>
        <begin position="1"/>
        <end position="20"/>
    </location>
</feature>
<dbReference type="Proteomes" id="UP000019678">
    <property type="component" value="Unassembled WGS sequence"/>
</dbReference>
<accession>A0A017SZD4</accession>
<organism evidence="2 3">
    <name type="scientific">Chondromyces apiculatus DSM 436</name>
    <dbReference type="NCBI Taxonomy" id="1192034"/>
    <lineage>
        <taxon>Bacteria</taxon>
        <taxon>Pseudomonadati</taxon>
        <taxon>Myxococcota</taxon>
        <taxon>Polyangia</taxon>
        <taxon>Polyangiales</taxon>
        <taxon>Polyangiaceae</taxon>
        <taxon>Chondromyces</taxon>
    </lineage>
</organism>
<feature type="compositionally biased region" description="Low complexity" evidence="1">
    <location>
        <begin position="9"/>
        <end position="20"/>
    </location>
</feature>
<gene>
    <name evidence="2" type="ORF">CAP_7578</name>
</gene>
<proteinExistence type="predicted"/>